<dbReference type="Proteomes" id="UP000499080">
    <property type="component" value="Unassembled WGS sequence"/>
</dbReference>
<keyword evidence="2" id="KW-1185">Reference proteome</keyword>
<dbReference type="EMBL" id="BGPR01000002">
    <property type="protein sequence ID" value="GBL73023.1"/>
    <property type="molecule type" value="Genomic_DNA"/>
</dbReference>
<sequence length="114" mass="12930">MDINLGFLTGTAVFSLVAWTSNRGWGDFRSKQVSAARPVLRSNGLSCRVPTDKYTYIRFYYQYRCMSPMVGLGDLLIDSWGQRSNQSRSHPPKIHWVFGLGARYIVSMGQTSSR</sequence>
<accession>A0A4Y1ZZU5</accession>
<reference evidence="1 2" key="1">
    <citation type="journal article" date="2019" name="Sci. Rep.">
        <title>Orb-weaving spider Araneus ventricosus genome elucidates the spidroin gene catalogue.</title>
        <authorList>
            <person name="Kono N."/>
            <person name="Nakamura H."/>
            <person name="Ohtoshi R."/>
            <person name="Moran D.A.P."/>
            <person name="Shinohara A."/>
            <person name="Yoshida Y."/>
            <person name="Fujiwara M."/>
            <person name="Mori M."/>
            <person name="Tomita M."/>
            <person name="Arakawa K."/>
        </authorList>
    </citation>
    <scope>NUCLEOTIDE SEQUENCE [LARGE SCALE GENOMIC DNA]</scope>
</reference>
<protein>
    <submittedName>
        <fullName evidence="1">Uncharacterized protein</fullName>
    </submittedName>
</protein>
<organism evidence="1 2">
    <name type="scientific">Araneus ventricosus</name>
    <name type="common">Orbweaver spider</name>
    <name type="synonym">Epeira ventricosa</name>
    <dbReference type="NCBI Taxonomy" id="182803"/>
    <lineage>
        <taxon>Eukaryota</taxon>
        <taxon>Metazoa</taxon>
        <taxon>Ecdysozoa</taxon>
        <taxon>Arthropoda</taxon>
        <taxon>Chelicerata</taxon>
        <taxon>Arachnida</taxon>
        <taxon>Araneae</taxon>
        <taxon>Araneomorphae</taxon>
        <taxon>Entelegynae</taxon>
        <taxon>Araneoidea</taxon>
        <taxon>Araneidae</taxon>
        <taxon>Araneus</taxon>
    </lineage>
</organism>
<evidence type="ECO:0000313" key="1">
    <source>
        <dbReference type="EMBL" id="GBL73023.1"/>
    </source>
</evidence>
<dbReference type="AlphaFoldDB" id="A0A4Y1ZZU5"/>
<comment type="caution">
    <text evidence="1">The sequence shown here is derived from an EMBL/GenBank/DDBJ whole genome shotgun (WGS) entry which is preliminary data.</text>
</comment>
<name>A0A4Y1ZZU5_ARAVE</name>
<proteinExistence type="predicted"/>
<gene>
    <name evidence="1" type="ORF">AVEN_128189_1</name>
</gene>
<evidence type="ECO:0000313" key="2">
    <source>
        <dbReference type="Proteomes" id="UP000499080"/>
    </source>
</evidence>